<protein>
    <submittedName>
        <fullName evidence="2">Uncharacterized protein</fullName>
    </submittedName>
</protein>
<name>A0ABD1Q5S0_9LAMI</name>
<dbReference type="EMBL" id="JBFOLK010000012">
    <property type="protein sequence ID" value="KAL2471540.1"/>
    <property type="molecule type" value="Genomic_DNA"/>
</dbReference>
<sequence length="124" mass="13928">MIGRSLAPSSFLIKDLSKPGTYLEPATTGSRPLIASQDNPFEGTEYEDIVREWKDLLANNCRNYFTDQFVDILTKPTEVSEHHAANDEDAIRGTTTEVTLNANEDENRDDDVGEKDNLVDSDYE</sequence>
<dbReference type="AlphaFoldDB" id="A0ABD1Q5S0"/>
<gene>
    <name evidence="2" type="ORF">Adt_39676</name>
</gene>
<dbReference type="Proteomes" id="UP001604336">
    <property type="component" value="Unassembled WGS sequence"/>
</dbReference>
<keyword evidence="3" id="KW-1185">Reference proteome</keyword>
<reference evidence="3" key="1">
    <citation type="submission" date="2024-07" db="EMBL/GenBank/DDBJ databases">
        <title>Two chromosome-level genome assemblies of Korean endemic species Abeliophyllum distichum and Forsythia ovata (Oleaceae).</title>
        <authorList>
            <person name="Jang H."/>
        </authorList>
    </citation>
    <scope>NUCLEOTIDE SEQUENCE [LARGE SCALE GENOMIC DNA]</scope>
</reference>
<feature type="compositionally biased region" description="Basic and acidic residues" evidence="1">
    <location>
        <begin position="80"/>
        <end position="91"/>
    </location>
</feature>
<comment type="caution">
    <text evidence="2">The sequence shown here is derived from an EMBL/GenBank/DDBJ whole genome shotgun (WGS) entry which is preliminary data.</text>
</comment>
<proteinExistence type="predicted"/>
<evidence type="ECO:0000256" key="1">
    <source>
        <dbReference type="SAM" id="MobiDB-lite"/>
    </source>
</evidence>
<feature type="compositionally biased region" description="Polar residues" evidence="1">
    <location>
        <begin position="93"/>
        <end position="102"/>
    </location>
</feature>
<evidence type="ECO:0000313" key="3">
    <source>
        <dbReference type="Proteomes" id="UP001604336"/>
    </source>
</evidence>
<organism evidence="2 3">
    <name type="scientific">Abeliophyllum distichum</name>
    <dbReference type="NCBI Taxonomy" id="126358"/>
    <lineage>
        <taxon>Eukaryota</taxon>
        <taxon>Viridiplantae</taxon>
        <taxon>Streptophyta</taxon>
        <taxon>Embryophyta</taxon>
        <taxon>Tracheophyta</taxon>
        <taxon>Spermatophyta</taxon>
        <taxon>Magnoliopsida</taxon>
        <taxon>eudicotyledons</taxon>
        <taxon>Gunneridae</taxon>
        <taxon>Pentapetalae</taxon>
        <taxon>asterids</taxon>
        <taxon>lamiids</taxon>
        <taxon>Lamiales</taxon>
        <taxon>Oleaceae</taxon>
        <taxon>Forsythieae</taxon>
        <taxon>Abeliophyllum</taxon>
    </lineage>
</organism>
<feature type="compositionally biased region" description="Acidic residues" evidence="1">
    <location>
        <begin position="103"/>
        <end position="124"/>
    </location>
</feature>
<evidence type="ECO:0000313" key="2">
    <source>
        <dbReference type="EMBL" id="KAL2471540.1"/>
    </source>
</evidence>
<accession>A0ABD1Q5S0</accession>
<feature type="region of interest" description="Disordered" evidence="1">
    <location>
        <begin position="80"/>
        <end position="124"/>
    </location>
</feature>